<evidence type="ECO:0000313" key="1">
    <source>
        <dbReference type="EMBL" id="AHG43692.1"/>
    </source>
</evidence>
<dbReference type="AlphaFoldDB" id="W0MZ23"/>
<organism evidence="1 2">
    <name type="scientific">Pseudomonas syringae CC1557</name>
    <dbReference type="NCBI Taxonomy" id="1357279"/>
    <lineage>
        <taxon>Bacteria</taxon>
        <taxon>Pseudomonadati</taxon>
        <taxon>Pseudomonadota</taxon>
        <taxon>Gammaproteobacteria</taxon>
        <taxon>Pseudomonadales</taxon>
        <taxon>Pseudomonadaceae</taxon>
        <taxon>Pseudomonas</taxon>
        <taxon>Pseudomonas syringae</taxon>
    </lineage>
</organism>
<protein>
    <submittedName>
        <fullName evidence="1">Uncharacterized protein</fullName>
    </submittedName>
</protein>
<sequence>MLADHPDRILRKVNSPLAASDFDHALQQSQLTLHPIALADLQALVTVAGEI</sequence>
<dbReference type="KEGG" id="psyr:N018_24635"/>
<reference evidence="1 2" key="1">
    <citation type="submission" date="2013-12" db="EMBL/GenBank/DDBJ databases">
        <title>Interactions Between Genome Architecture and Virulence Genes in Pseudomonas syringae, strain CC1557 as a model.</title>
        <authorList>
            <person name="Baltrus D."/>
            <person name="Hockett K."/>
            <person name="Karlsrud E."/>
            <person name="Dougherty K."/>
            <person name="Nishimura M."/>
        </authorList>
    </citation>
    <scope>NUCLEOTIDE SEQUENCE [LARGE SCALE GENOMIC DNA]</scope>
    <source>
        <strain evidence="1 2">CC1557</strain>
    </source>
</reference>
<dbReference type="HOGENOM" id="CLU_3102840_0_0_6"/>
<proteinExistence type="predicted"/>
<dbReference type="EMBL" id="CP007014">
    <property type="protein sequence ID" value="AHG43692.1"/>
    <property type="molecule type" value="Genomic_DNA"/>
</dbReference>
<dbReference type="Proteomes" id="UP000019089">
    <property type="component" value="Chromosome"/>
</dbReference>
<evidence type="ECO:0000313" key="2">
    <source>
        <dbReference type="Proteomes" id="UP000019089"/>
    </source>
</evidence>
<accession>W0MZ23</accession>
<gene>
    <name evidence="1" type="ORF">N018_24635</name>
</gene>
<name>W0MZ23_PSESX</name>
<dbReference type="STRING" id="1357279.N018_24635"/>